<comment type="caution">
    <text evidence="1">The sequence shown here is derived from an EMBL/GenBank/DDBJ whole genome shotgun (WGS) entry which is preliminary data.</text>
</comment>
<keyword evidence="2" id="KW-1185">Reference proteome</keyword>
<name>A0AC61PMS6_9FIRM</name>
<sequence>MGNYRNFKLVYYFIAQATARAEKEKLEKDIGFFEKYLRPDKVYLEPYRAGILADEEHVNLCRKVFEKHGVAVAGGLTTTIRTPEGDEPKQRLFDTFCYNDEKMLAELRKVCSFIGGHFDEFIIDDFFFTNCTCEACRRGRDEYNRERGITDGSWKEYRLHLMEKVSREDVIAPAKAANPKCRITIKYPNWAESYQETGYNPAAQRKLFDRIYTGTEARDTVTTDQHLPRYLSYSLMTYFENMWPEHNGGGWFDPFDLHITEQYLEQAYLTAFSKPKEIMLFCFQMLTDNPFIPPLGWHLDKLDEVLDYCGNPVGIQCYLPDNCQGEDNIQDFLGMCGLPVMLTPYWPEKAEYILLTRSSACDPDVVEKLEKYVAAGGKALVTSGFVEDTMDRGIQRMTSIRFTGRRIRGRNYRVENAGVWPSTEFPRGTEEIGIPVCEFRNNATWALAKVAESEESFGLLLRDTYGKGQMLTLAVPDNFPDLYKLPGKVLTRIRREFPAGGVYLESKAGISLFPYDNDTFVLYPYVASGAQPATILIHVTGDAEALELPLRKHPVTGETIRIPPLYRRNGETVFEGRAMPGKYELCRIIKRK</sequence>
<reference evidence="1" key="1">
    <citation type="submission" date="2017-04" db="EMBL/GenBank/DDBJ databases">
        <authorList>
            <person name="Varghese N."/>
            <person name="Submissions S."/>
        </authorList>
    </citation>
    <scope>NUCLEOTIDE SEQUENCE</scope>
    <source>
        <strain evidence="1">WTE2008</strain>
    </source>
</reference>
<gene>
    <name evidence="1" type="ORF">SAMN06297397_2152</name>
</gene>
<proteinExistence type="predicted"/>
<protein>
    <submittedName>
        <fullName evidence="1">Uncharacterized protein</fullName>
    </submittedName>
</protein>
<dbReference type="EMBL" id="FWXZ01000004">
    <property type="protein sequence ID" value="SMC71753.1"/>
    <property type="molecule type" value="Genomic_DNA"/>
</dbReference>
<dbReference type="Proteomes" id="UP000192328">
    <property type="component" value="Unassembled WGS sequence"/>
</dbReference>
<organism evidence="1 2">
    <name type="scientific">Aristaeella lactis</name>
    <dbReference type="NCBI Taxonomy" id="3046383"/>
    <lineage>
        <taxon>Bacteria</taxon>
        <taxon>Bacillati</taxon>
        <taxon>Bacillota</taxon>
        <taxon>Clostridia</taxon>
        <taxon>Eubacteriales</taxon>
        <taxon>Aristaeellaceae</taxon>
        <taxon>Aristaeella</taxon>
    </lineage>
</organism>
<evidence type="ECO:0000313" key="2">
    <source>
        <dbReference type="Proteomes" id="UP000192328"/>
    </source>
</evidence>
<evidence type="ECO:0000313" key="1">
    <source>
        <dbReference type="EMBL" id="SMC71753.1"/>
    </source>
</evidence>
<accession>A0AC61PMS6</accession>